<dbReference type="Pfam" id="PF09084">
    <property type="entry name" value="NMT1"/>
    <property type="match status" value="1"/>
</dbReference>
<evidence type="ECO:0000256" key="1">
    <source>
        <dbReference type="ARBA" id="ARBA00004418"/>
    </source>
</evidence>
<dbReference type="InterPro" id="IPR010067">
    <property type="entry name" value="ABC_SsuA_sub-bd"/>
</dbReference>
<evidence type="ECO:0000256" key="2">
    <source>
        <dbReference type="ARBA" id="ARBA00010742"/>
    </source>
</evidence>
<dbReference type="PANTHER" id="PTHR30024">
    <property type="entry name" value="ALIPHATIC SULFONATES-BINDING PROTEIN-RELATED"/>
    <property type="match status" value="1"/>
</dbReference>
<feature type="domain" description="Solute-binding protein family 3/N-terminal" evidence="5">
    <location>
        <begin position="4"/>
        <end position="222"/>
    </location>
</feature>
<dbReference type="Proteomes" id="UP000076925">
    <property type="component" value="Unassembled WGS sequence"/>
</dbReference>
<comment type="similarity">
    <text evidence="2">Belongs to the bacterial solute-binding protein SsuA/TauA family.</text>
</comment>
<dbReference type="Gene3D" id="3.40.190.10">
    <property type="entry name" value="Periplasmic binding protein-like II"/>
    <property type="match status" value="2"/>
</dbReference>
<dbReference type="SUPFAM" id="SSF53850">
    <property type="entry name" value="Periplasmic binding protein-like II"/>
    <property type="match status" value="1"/>
</dbReference>
<evidence type="ECO:0000313" key="7">
    <source>
        <dbReference type="Proteomes" id="UP000076925"/>
    </source>
</evidence>
<dbReference type="SMART" id="SM00062">
    <property type="entry name" value="PBPb"/>
    <property type="match status" value="1"/>
</dbReference>
<evidence type="ECO:0000259" key="5">
    <source>
        <dbReference type="SMART" id="SM00062"/>
    </source>
</evidence>
<dbReference type="OrthoDB" id="506623at2"/>
<evidence type="ECO:0000256" key="4">
    <source>
        <dbReference type="ARBA" id="ARBA00022729"/>
    </source>
</evidence>
<protein>
    <recommendedName>
        <fullName evidence="5">Solute-binding protein family 3/N-terminal domain-containing protein</fullName>
    </recommendedName>
</protein>
<organism evidence="6 7">
    <name type="scientific">Scytonema hofmannii PCC 7110</name>
    <dbReference type="NCBI Taxonomy" id="128403"/>
    <lineage>
        <taxon>Bacteria</taxon>
        <taxon>Bacillati</taxon>
        <taxon>Cyanobacteriota</taxon>
        <taxon>Cyanophyceae</taxon>
        <taxon>Nostocales</taxon>
        <taxon>Scytonemataceae</taxon>
        <taxon>Scytonema</taxon>
    </lineage>
</organism>
<gene>
    <name evidence="6" type="ORF">WA1_33085</name>
</gene>
<evidence type="ECO:0000256" key="3">
    <source>
        <dbReference type="ARBA" id="ARBA00022448"/>
    </source>
</evidence>
<comment type="subcellular location">
    <subcellularLocation>
        <location evidence="1">Periplasm</location>
    </subcellularLocation>
</comment>
<dbReference type="RefSeq" id="WP_017749770.1">
    <property type="nucleotide sequence ID" value="NZ_KQ976354.1"/>
</dbReference>
<keyword evidence="4" id="KW-0732">Signal</keyword>
<dbReference type="NCBIfam" id="TIGR01728">
    <property type="entry name" value="SsuA_fam"/>
    <property type="match status" value="1"/>
</dbReference>
<proteinExistence type="inferred from homology"/>
<reference evidence="6 7" key="1">
    <citation type="journal article" date="2013" name="Genome Biol. Evol.">
        <title>Genomes of Stigonematalean cyanobacteria (subsection V) and the evolution of oxygenic photosynthesis from prokaryotes to plastids.</title>
        <authorList>
            <person name="Dagan T."/>
            <person name="Roettger M."/>
            <person name="Stucken K."/>
            <person name="Landan G."/>
            <person name="Koch R."/>
            <person name="Major P."/>
            <person name="Gould S.B."/>
            <person name="Goremykin V.V."/>
            <person name="Rippka R."/>
            <person name="Tandeau de Marsac N."/>
            <person name="Gugger M."/>
            <person name="Lockhart P.J."/>
            <person name="Allen J.F."/>
            <person name="Brune I."/>
            <person name="Maus I."/>
            <person name="Puhler A."/>
            <person name="Martin W.F."/>
        </authorList>
    </citation>
    <scope>NUCLEOTIDE SEQUENCE [LARGE SCALE GENOMIC DNA]</scope>
    <source>
        <strain evidence="6 7">PCC 7110</strain>
    </source>
</reference>
<sequence>MSNSIRIGVHSHNLSVFTLSRKPELLEDLLQPTGISVEWIAEKGGKQTVKLLKAGEIDIGATGTTPPILAQAEGVPVVYLATSQPRPVHGAIVVPEDSTIHEIADLKGKTVALSEGSYQQHLLAIALDKAGLTYQDVKTVDYRTIDIVQAFLKSEVDVWVAADLTLAEVQKNHKFRVLLYSSDLFSNRSIYFTRRPFTEKYPEALAAFIRALERVDRWIATHFSDAAKLLATEIGGFDASSWELSLRKRPWGLVPPSQEFIAEQQYAADVFERFSLIPNKINVSEALLSDPLSVFETNFALSGK</sequence>
<dbReference type="InterPro" id="IPR015168">
    <property type="entry name" value="SsuA/THI5"/>
</dbReference>
<dbReference type="GO" id="GO:0042626">
    <property type="term" value="F:ATPase-coupled transmembrane transporter activity"/>
    <property type="evidence" value="ECO:0007669"/>
    <property type="project" value="InterPro"/>
</dbReference>
<evidence type="ECO:0000313" key="6">
    <source>
        <dbReference type="EMBL" id="KYC38852.1"/>
    </source>
</evidence>
<comment type="caution">
    <text evidence="6">The sequence shown here is derived from an EMBL/GenBank/DDBJ whole genome shotgun (WGS) entry which is preliminary data.</text>
</comment>
<dbReference type="EMBL" id="ANNX02000036">
    <property type="protein sequence ID" value="KYC38852.1"/>
    <property type="molecule type" value="Genomic_DNA"/>
</dbReference>
<dbReference type="STRING" id="128403.WA1_33085"/>
<dbReference type="InterPro" id="IPR001638">
    <property type="entry name" value="Solute-binding_3/MltF_N"/>
</dbReference>
<name>A0A139X2K4_9CYAN</name>
<dbReference type="GO" id="GO:0042597">
    <property type="term" value="C:periplasmic space"/>
    <property type="evidence" value="ECO:0007669"/>
    <property type="project" value="UniProtKB-SubCell"/>
</dbReference>
<keyword evidence="3" id="KW-0813">Transport</keyword>
<dbReference type="PANTHER" id="PTHR30024:SF42">
    <property type="entry name" value="ALIPHATIC SULFONATES-BINDING PROTEIN-RELATED"/>
    <property type="match status" value="1"/>
</dbReference>
<dbReference type="GO" id="GO:0016020">
    <property type="term" value="C:membrane"/>
    <property type="evidence" value="ECO:0007669"/>
    <property type="project" value="InterPro"/>
</dbReference>
<accession>A0A139X2K4</accession>
<dbReference type="AlphaFoldDB" id="A0A139X2K4"/>
<keyword evidence="7" id="KW-1185">Reference proteome</keyword>